<evidence type="ECO:0000256" key="1">
    <source>
        <dbReference type="SAM" id="MobiDB-lite"/>
    </source>
</evidence>
<evidence type="ECO:0000259" key="2">
    <source>
        <dbReference type="Pfam" id="PF01636"/>
    </source>
</evidence>
<keyword evidence="4" id="KW-1185">Reference proteome</keyword>
<feature type="domain" description="Aminoglycoside phosphotransferase" evidence="2">
    <location>
        <begin position="115"/>
        <end position="319"/>
    </location>
</feature>
<reference evidence="3 4" key="1">
    <citation type="journal article" date="2025" name="Microbiol. Resour. Announc.">
        <title>Draft genome sequences for Neonectria magnoliae and Neonectria punicea, canker pathogens of Liriodendron tulipifera and Acer saccharum in West Virginia.</title>
        <authorList>
            <person name="Petronek H.M."/>
            <person name="Kasson M.T."/>
            <person name="Metheny A.M."/>
            <person name="Stauder C.M."/>
            <person name="Lovett B."/>
            <person name="Lynch S.C."/>
            <person name="Garnas J.R."/>
            <person name="Kasson L.R."/>
            <person name="Stajich J.E."/>
        </authorList>
    </citation>
    <scope>NUCLEOTIDE SEQUENCE [LARGE SCALE GENOMIC DNA]</scope>
    <source>
        <strain evidence="3 4">NRRL 64651</strain>
    </source>
</reference>
<dbReference type="SUPFAM" id="SSF56112">
    <property type="entry name" value="Protein kinase-like (PK-like)"/>
    <property type="match status" value="1"/>
</dbReference>
<dbReference type="InterPro" id="IPR002575">
    <property type="entry name" value="Aminoglycoside_PTrfase"/>
</dbReference>
<name>A0ABR1I5W3_9HYPO</name>
<evidence type="ECO:0000313" key="3">
    <source>
        <dbReference type="EMBL" id="KAK7428332.1"/>
    </source>
</evidence>
<dbReference type="EMBL" id="JAZAVK010000043">
    <property type="protein sequence ID" value="KAK7428332.1"/>
    <property type="molecule type" value="Genomic_DNA"/>
</dbReference>
<feature type="region of interest" description="Disordered" evidence="1">
    <location>
        <begin position="1"/>
        <end position="31"/>
    </location>
</feature>
<dbReference type="InterPro" id="IPR051678">
    <property type="entry name" value="AGP_Transferase"/>
</dbReference>
<accession>A0ABR1I5W3</accession>
<gene>
    <name evidence="3" type="ORF">QQZ08_005229</name>
</gene>
<sequence length="472" mass="53200">MTHRGNKSEPLSSPRLASLRDSEGEDEENDNAELFTELFAHLDIDSLPKFAAAVRQQSETDYDEQDPVVERPIYGSYNVLLPLTFPDGTRWLAKIPVNGTPSHWDAISSGALSVEANTMRLLKRETTIPIPAVLDYSATTDNPICCPYILISFVPGRPLYEVWFGDASPEDTKRYRGRALQDIASAMAQLKSFSFDKGGFMTFESNGNLTSEIGPMRHIDHQAMLDRWFIHKDPADDPIYVESPAFDNPHDYFMFPLSLHEETRPFPKGVLLLLELLISCIPASPDTKPFVLAHPDYDIQNFIVSDTGELQGIIDWDGVAVVPRSIGSERYPGWLTRDWDPAMYGYDESMDKGVEPEGVREDSPTTLIFYRALYKDLVSKAREDWQNPDAEPDENITRMSLITENLAIAAQDPQCRNDVLRKFIEEIAVLFDGKVDLNFMDLVNDFASDTVSDDTIQTLKSGVEILLMKDDL</sequence>
<comment type="caution">
    <text evidence="3">The sequence shown here is derived from an EMBL/GenBank/DDBJ whole genome shotgun (WGS) entry which is preliminary data.</text>
</comment>
<dbReference type="PANTHER" id="PTHR21310">
    <property type="entry name" value="AMINOGLYCOSIDE PHOSPHOTRANSFERASE-RELATED-RELATED"/>
    <property type="match status" value="1"/>
</dbReference>
<dbReference type="Gene3D" id="3.90.1200.10">
    <property type="match status" value="1"/>
</dbReference>
<organism evidence="3 4">
    <name type="scientific">Neonectria magnoliae</name>
    <dbReference type="NCBI Taxonomy" id="2732573"/>
    <lineage>
        <taxon>Eukaryota</taxon>
        <taxon>Fungi</taxon>
        <taxon>Dikarya</taxon>
        <taxon>Ascomycota</taxon>
        <taxon>Pezizomycotina</taxon>
        <taxon>Sordariomycetes</taxon>
        <taxon>Hypocreomycetidae</taxon>
        <taxon>Hypocreales</taxon>
        <taxon>Nectriaceae</taxon>
        <taxon>Neonectria</taxon>
    </lineage>
</organism>
<protein>
    <recommendedName>
        <fullName evidence="2">Aminoglycoside phosphotransferase domain-containing protein</fullName>
    </recommendedName>
</protein>
<dbReference type="Proteomes" id="UP001498421">
    <property type="component" value="Unassembled WGS sequence"/>
</dbReference>
<proteinExistence type="predicted"/>
<dbReference type="Pfam" id="PF01636">
    <property type="entry name" value="APH"/>
    <property type="match status" value="1"/>
</dbReference>
<dbReference type="InterPro" id="IPR011009">
    <property type="entry name" value="Kinase-like_dom_sf"/>
</dbReference>
<evidence type="ECO:0000313" key="4">
    <source>
        <dbReference type="Proteomes" id="UP001498421"/>
    </source>
</evidence>
<dbReference type="PANTHER" id="PTHR21310:SF51">
    <property type="entry name" value="AMINOGLYCOSIDE PHOSPHOTRANSFERASE DOMAIN-CONTAINING PROTEIN"/>
    <property type="match status" value="1"/>
</dbReference>